<dbReference type="Proteomes" id="UP000185944">
    <property type="component" value="Unassembled WGS sequence"/>
</dbReference>
<gene>
    <name evidence="2" type="ORF">NEDG_02001</name>
</gene>
<dbReference type="SUPFAM" id="SSF88723">
    <property type="entry name" value="PIN domain-like"/>
    <property type="match status" value="1"/>
</dbReference>
<feature type="region of interest" description="Disordered" evidence="1">
    <location>
        <begin position="197"/>
        <end position="231"/>
    </location>
</feature>
<evidence type="ECO:0000313" key="2">
    <source>
        <dbReference type="EMBL" id="OAG30459.1"/>
    </source>
</evidence>
<protein>
    <recommendedName>
        <fullName evidence="4">XPG N-terminal domain-containing protein</fullName>
    </recommendedName>
</protein>
<dbReference type="AlphaFoldDB" id="A0A177EHJ7"/>
<dbReference type="VEuPathDB" id="MicrosporidiaDB:NEDG_02001"/>
<dbReference type="RefSeq" id="XP_067544716.1">
    <property type="nucleotide sequence ID" value="XM_067689419.1"/>
</dbReference>
<keyword evidence="3" id="KW-1185">Reference proteome</keyword>
<accession>A0A177EHJ7</accession>
<reference evidence="2 3" key="1">
    <citation type="submission" date="2016-02" db="EMBL/GenBank/DDBJ databases">
        <title>Discovery of a natural microsporidian pathogen with a broad tissue tropism in Caenorhabditis elegans.</title>
        <authorList>
            <person name="Luallen R.J."/>
            <person name="Reinke A.W."/>
            <person name="Tong L."/>
            <person name="Botts M.R."/>
            <person name="Felix M.-A."/>
            <person name="Troemel E.R."/>
        </authorList>
    </citation>
    <scope>NUCLEOTIDE SEQUENCE [LARGE SCALE GENOMIC DNA]</scope>
    <source>
        <strain evidence="2 3">JUm2807</strain>
    </source>
</reference>
<dbReference type="Gene3D" id="3.40.50.1010">
    <property type="entry name" value="5'-nuclease"/>
    <property type="match status" value="1"/>
</dbReference>
<dbReference type="OrthoDB" id="17262at2759"/>
<dbReference type="EMBL" id="LTDL01000028">
    <property type="protein sequence ID" value="OAG30459.1"/>
    <property type="molecule type" value="Genomic_DNA"/>
</dbReference>
<evidence type="ECO:0000313" key="3">
    <source>
        <dbReference type="Proteomes" id="UP000185944"/>
    </source>
</evidence>
<proteinExistence type="predicted"/>
<dbReference type="STRING" id="1805483.A0A177EHJ7"/>
<dbReference type="InterPro" id="IPR029060">
    <property type="entry name" value="PIN-like_dom_sf"/>
</dbReference>
<organism evidence="2 3">
    <name type="scientific">Nematocida displodere</name>
    <dbReference type="NCBI Taxonomy" id="1805483"/>
    <lineage>
        <taxon>Eukaryota</taxon>
        <taxon>Fungi</taxon>
        <taxon>Fungi incertae sedis</taxon>
        <taxon>Microsporidia</taxon>
        <taxon>Nematocida</taxon>
    </lineage>
</organism>
<comment type="caution">
    <text evidence="2">The sequence shown here is derived from an EMBL/GenBank/DDBJ whole genome shotgun (WGS) entry which is preliminary data.</text>
</comment>
<name>A0A177EHJ7_9MICR</name>
<sequence length="586" mass="64411">MPIRGLDQELTKGGNLHTPSVEILKDGIIGVDGGWFIRKYFNTLGARTPPHGGEEARFLQQIRGLVATLGRIDCKVVWIWSGMAPKTAIQKPEGHRVSRLQKSYARYNASAQGGPEHDSGKSILSTTVLAVQVEQSVTVLLRGLGVEVIYAPYAAAAQGAYMTRQKYLTMFFGSTDYFLFNGGESLITDFFFTNQHPSQNAPQNTPQNTPQNAPQNAPQSTPQTMHAPSTAQPVPVPFKIAVASRSWLLKKLDLAYFKMSESLLLMGCEYCSTVPAHSLNFRFRTVLGALALYGSAVNYIREKSESSSKSYLEEFLTAKACVEYHPVINEHGSVVCLKETDVPCDLSSIFGKKLPDEIYLAFSKGECSREYISGLAFEEVRVLGSERVLASFQPIANTLYKTGVRMRCSAVGGGTKEVTTTRETQTLAQAAGSPLLPISGIPISVQWLVLLLARKDESLLNNIFVFNNTFTSVPPNEDVDWEVVEFTESVRLGTALITDALNHGREKVIDETVSIDPVNGWRMARILKQTKERKDAETAPRPEQAGDLKKNLNFIQSLLSLLDKNALASLKLVQDLRALAASIDGK</sequence>
<evidence type="ECO:0008006" key="4">
    <source>
        <dbReference type="Google" id="ProtNLM"/>
    </source>
</evidence>
<dbReference type="GeneID" id="93648351"/>
<evidence type="ECO:0000256" key="1">
    <source>
        <dbReference type="SAM" id="MobiDB-lite"/>
    </source>
</evidence>